<keyword evidence="9" id="KW-1015">Disulfide bond</keyword>
<protein>
    <recommendedName>
        <fullName evidence="2">Thromboxane A2 receptor</fullName>
    </recommendedName>
    <alternativeName>
        <fullName evidence="13">Prostanoid TP receptor</fullName>
    </alternativeName>
</protein>
<dbReference type="InterPro" id="IPR000276">
    <property type="entry name" value="GPCR_Rhodpsn"/>
</dbReference>
<keyword evidence="11" id="KW-0325">Glycoprotein</keyword>
<keyword evidence="12" id="KW-0807">Transducer</keyword>
<accession>A0A6J2WQ50</accession>
<evidence type="ECO:0000256" key="8">
    <source>
        <dbReference type="ARBA" id="ARBA00023136"/>
    </source>
</evidence>
<dbReference type="CTD" id="100003535"/>
<evidence type="ECO:0000256" key="6">
    <source>
        <dbReference type="ARBA" id="ARBA00022989"/>
    </source>
</evidence>
<dbReference type="PANTHER" id="PTHR11866:SF33">
    <property type="entry name" value="THROMBOXANE A2 RECEPTOR"/>
    <property type="match status" value="1"/>
</dbReference>
<dbReference type="SUPFAM" id="SSF81321">
    <property type="entry name" value="Family A G protein-coupled receptor-like"/>
    <property type="match status" value="1"/>
</dbReference>
<evidence type="ECO:0000256" key="13">
    <source>
        <dbReference type="ARBA" id="ARBA00029815"/>
    </source>
</evidence>
<name>A0A6J2WQ50_CHACN</name>
<evidence type="ECO:0000313" key="16">
    <source>
        <dbReference type="Proteomes" id="UP000504632"/>
    </source>
</evidence>
<keyword evidence="10 17" id="KW-0675">Receptor</keyword>
<keyword evidence="4" id="KW-0597">Phosphoprotein</keyword>
<organism evidence="16 17">
    <name type="scientific">Chanos chanos</name>
    <name type="common">Milkfish</name>
    <name type="synonym">Mugil chanos</name>
    <dbReference type="NCBI Taxonomy" id="29144"/>
    <lineage>
        <taxon>Eukaryota</taxon>
        <taxon>Metazoa</taxon>
        <taxon>Chordata</taxon>
        <taxon>Craniata</taxon>
        <taxon>Vertebrata</taxon>
        <taxon>Euteleostomi</taxon>
        <taxon>Actinopterygii</taxon>
        <taxon>Neopterygii</taxon>
        <taxon>Teleostei</taxon>
        <taxon>Ostariophysi</taxon>
        <taxon>Gonorynchiformes</taxon>
        <taxon>Chanidae</taxon>
        <taxon>Chanos</taxon>
    </lineage>
</organism>
<dbReference type="InterPro" id="IPR008365">
    <property type="entry name" value="Prostanoid_rcpt"/>
</dbReference>
<dbReference type="GO" id="GO:0004960">
    <property type="term" value="F:thromboxane receptor activity"/>
    <property type="evidence" value="ECO:0007669"/>
    <property type="project" value="InterPro"/>
</dbReference>
<evidence type="ECO:0000256" key="14">
    <source>
        <dbReference type="SAM" id="Phobius"/>
    </source>
</evidence>
<feature type="transmembrane region" description="Helical" evidence="14">
    <location>
        <begin position="46"/>
        <end position="66"/>
    </location>
</feature>
<dbReference type="OrthoDB" id="5959154at2759"/>
<dbReference type="GO" id="GO:0004957">
    <property type="term" value="F:prostaglandin E receptor activity"/>
    <property type="evidence" value="ECO:0007669"/>
    <property type="project" value="TreeGrafter"/>
</dbReference>
<keyword evidence="3" id="KW-1003">Cell membrane</keyword>
<dbReference type="PROSITE" id="PS00237">
    <property type="entry name" value="G_PROTEIN_RECEP_F1_1"/>
    <property type="match status" value="1"/>
</dbReference>
<dbReference type="Pfam" id="PF00001">
    <property type="entry name" value="7tm_1"/>
    <property type="match status" value="1"/>
</dbReference>
<feature type="transmembrane region" description="Helical" evidence="14">
    <location>
        <begin position="129"/>
        <end position="150"/>
    </location>
</feature>
<evidence type="ECO:0000256" key="3">
    <source>
        <dbReference type="ARBA" id="ARBA00022475"/>
    </source>
</evidence>
<dbReference type="InterPro" id="IPR017452">
    <property type="entry name" value="GPCR_Rhodpsn_7TM"/>
</dbReference>
<keyword evidence="7" id="KW-0297">G-protein coupled receptor</keyword>
<dbReference type="FunFam" id="1.20.1070.10:FF:000163">
    <property type="entry name" value="Thromboxane A2 receptor"/>
    <property type="match status" value="1"/>
</dbReference>
<evidence type="ECO:0000256" key="1">
    <source>
        <dbReference type="ARBA" id="ARBA00004651"/>
    </source>
</evidence>
<dbReference type="PRINTS" id="PR01788">
    <property type="entry name" value="PROSTANOIDR"/>
</dbReference>
<comment type="subcellular location">
    <subcellularLocation>
        <location evidence="1">Cell membrane</location>
        <topology evidence="1">Multi-pass membrane protein</topology>
    </subcellularLocation>
</comment>
<evidence type="ECO:0000259" key="15">
    <source>
        <dbReference type="PROSITE" id="PS50262"/>
    </source>
</evidence>
<feature type="domain" description="G-protein coupled receptors family 1 profile" evidence="15">
    <location>
        <begin position="57"/>
        <end position="342"/>
    </location>
</feature>
<evidence type="ECO:0000256" key="10">
    <source>
        <dbReference type="ARBA" id="ARBA00023170"/>
    </source>
</evidence>
<dbReference type="InParanoid" id="A0A6J2WQ50"/>
<feature type="transmembrane region" description="Helical" evidence="14">
    <location>
        <begin position="78"/>
        <end position="105"/>
    </location>
</feature>
<dbReference type="GO" id="GO:0007189">
    <property type="term" value="P:adenylate cyclase-activating G protein-coupled receptor signaling pathway"/>
    <property type="evidence" value="ECO:0007669"/>
    <property type="project" value="TreeGrafter"/>
</dbReference>
<keyword evidence="16" id="KW-1185">Reference proteome</keyword>
<dbReference type="RefSeq" id="XP_030645586.1">
    <property type="nucleotide sequence ID" value="XM_030789726.1"/>
</dbReference>
<evidence type="ECO:0000256" key="7">
    <source>
        <dbReference type="ARBA" id="ARBA00023040"/>
    </source>
</evidence>
<dbReference type="GO" id="GO:0007204">
    <property type="term" value="P:positive regulation of cytosolic calcium ion concentration"/>
    <property type="evidence" value="ECO:0007669"/>
    <property type="project" value="TreeGrafter"/>
</dbReference>
<dbReference type="PANTHER" id="PTHR11866">
    <property type="entry name" value="G-PROTEIN COUPLED RECEPTOR FAMILY 1 MEMBER"/>
    <property type="match status" value="1"/>
</dbReference>
<dbReference type="AlphaFoldDB" id="A0A6J2WQ50"/>
<keyword evidence="5 14" id="KW-0812">Transmembrane</keyword>
<feature type="transmembrane region" description="Helical" evidence="14">
    <location>
        <begin position="284"/>
        <end position="303"/>
    </location>
</feature>
<reference evidence="17" key="1">
    <citation type="submission" date="2025-08" db="UniProtKB">
        <authorList>
            <consortium name="RefSeq"/>
        </authorList>
    </citation>
    <scope>IDENTIFICATION</scope>
</reference>
<evidence type="ECO:0000256" key="12">
    <source>
        <dbReference type="ARBA" id="ARBA00023224"/>
    </source>
</evidence>
<gene>
    <name evidence="17" type="primary">ptger1c</name>
</gene>
<keyword evidence="6 14" id="KW-1133">Transmembrane helix</keyword>
<evidence type="ECO:0000256" key="11">
    <source>
        <dbReference type="ARBA" id="ARBA00023180"/>
    </source>
</evidence>
<feature type="transmembrane region" description="Helical" evidence="14">
    <location>
        <begin position="219"/>
        <end position="247"/>
    </location>
</feature>
<keyword evidence="8 14" id="KW-0472">Membrane</keyword>
<dbReference type="PROSITE" id="PS50262">
    <property type="entry name" value="G_PROTEIN_RECEP_F1_2"/>
    <property type="match status" value="1"/>
</dbReference>
<proteinExistence type="predicted"/>
<evidence type="ECO:0000256" key="4">
    <source>
        <dbReference type="ARBA" id="ARBA00022553"/>
    </source>
</evidence>
<feature type="transmembrane region" description="Helical" evidence="14">
    <location>
        <begin position="171"/>
        <end position="191"/>
    </location>
</feature>
<dbReference type="Proteomes" id="UP000504632">
    <property type="component" value="Chromosome 13"/>
</dbReference>
<evidence type="ECO:0000256" key="2">
    <source>
        <dbReference type="ARBA" id="ARBA00017628"/>
    </source>
</evidence>
<evidence type="ECO:0000256" key="9">
    <source>
        <dbReference type="ARBA" id="ARBA00023157"/>
    </source>
</evidence>
<dbReference type="Gene3D" id="1.20.1070.10">
    <property type="entry name" value="Rhodopsin 7-helix transmembrane proteins"/>
    <property type="match status" value="1"/>
</dbReference>
<evidence type="ECO:0000313" key="17">
    <source>
        <dbReference type="RefSeq" id="XP_030645586.1"/>
    </source>
</evidence>
<evidence type="ECO:0000256" key="5">
    <source>
        <dbReference type="ARBA" id="ARBA00022692"/>
    </source>
</evidence>
<dbReference type="GO" id="GO:0006954">
    <property type="term" value="P:inflammatory response"/>
    <property type="evidence" value="ECO:0007669"/>
    <property type="project" value="TreeGrafter"/>
</dbReference>
<dbReference type="InterPro" id="IPR001105">
    <property type="entry name" value="Thbox_rcpt"/>
</dbReference>
<dbReference type="GeneID" id="115826047"/>
<sequence length="381" mass="42290">MMDFVNTSFTSLCHHFQTFDFSSFYPCIPSLNATPSPSVILPNFGLSYFTMTFGVLSNLMALSILAKSYMHSHRRAKAPFLLLAATLLLTDLAGIVITGAFALYLHLGRVRRHRAAGQVFEPTQGFCKLFGSCMVFFGLCPLFLGSAMAVERCLGITQPLLHSAVITTPRVRLAVLPFAVGTVLLAVLPLLDVGNYTPQFPGTWCFLPVHGSLSRADTILALTFSSLGLVALTLSVLCNIMSGITLLQARLSTHAFRPNTLRQHNQTAASSVVYSLDIEMMIQLAVITVVSCVCWGPFLIYISISVRRFYEASPVSRNQQEHLLLLCLRMASWNQILDPWVYILLRQAILNRVCRLLRPNKASFLQSSSCEHSHRQEMCLH</sequence>
<dbReference type="PRINTS" id="PR00429">
    <property type="entry name" value="THROMBOXANER"/>
</dbReference>
<dbReference type="GO" id="GO:0005886">
    <property type="term" value="C:plasma membrane"/>
    <property type="evidence" value="ECO:0007669"/>
    <property type="project" value="UniProtKB-SubCell"/>
</dbReference>